<dbReference type="OrthoDB" id="15567at2759"/>
<dbReference type="Gene3D" id="2.40.50.100">
    <property type="match status" value="1"/>
</dbReference>
<dbReference type="AlphaFoldDB" id="A0A5J5EEF3"/>
<dbReference type="FunFam" id="2.40.50.100:FF:000013">
    <property type="entry name" value="Dihydrolipoamide acetyltransferase component of pyruvate dehydrogenase complex"/>
    <property type="match status" value="1"/>
</dbReference>
<dbReference type="GO" id="GO:0005759">
    <property type="term" value="C:mitochondrial matrix"/>
    <property type="evidence" value="ECO:0007669"/>
    <property type="project" value="UniProtKB-SubCell"/>
</dbReference>
<comment type="catalytic activity">
    <reaction evidence="9">
        <text>N(6)-[(R)-dihydrolipoyl]-L-lysyl-[protein] + 2-methylpropanoyl-CoA = N(6)-[(R)-S(8)-2-methylpropanoyldihydrolipoyl]-L-lysyl-[protein] + CoA</text>
        <dbReference type="Rhea" id="RHEA:18865"/>
        <dbReference type="Rhea" id="RHEA-COMP:10475"/>
        <dbReference type="Rhea" id="RHEA-COMP:10497"/>
        <dbReference type="ChEBI" id="CHEBI:57287"/>
        <dbReference type="ChEBI" id="CHEBI:57338"/>
        <dbReference type="ChEBI" id="CHEBI:83100"/>
        <dbReference type="ChEBI" id="CHEBI:83142"/>
        <dbReference type="EC" id="2.3.1.168"/>
    </reaction>
    <physiologicalReaction direction="left-to-right" evidence="9">
        <dbReference type="Rhea" id="RHEA:18866"/>
    </physiologicalReaction>
</comment>
<keyword evidence="15" id="KW-1185">Reference proteome</keyword>
<dbReference type="InterPro" id="IPR036625">
    <property type="entry name" value="E3-bd_dom_sf"/>
</dbReference>
<comment type="cofactor">
    <cofactor evidence="1 10">
        <name>(R)-lipoate</name>
        <dbReference type="ChEBI" id="CHEBI:83088"/>
    </cofactor>
</comment>
<accession>A0A5J5EEF3</accession>
<dbReference type="PANTHER" id="PTHR43178:SF5">
    <property type="entry name" value="LIPOAMIDE ACYLTRANSFERASE COMPONENT OF BRANCHED-CHAIN ALPHA-KETO ACID DEHYDROGENASE COMPLEX, MITOCHONDRIAL"/>
    <property type="match status" value="1"/>
</dbReference>
<keyword evidence="4 10" id="KW-0808">Transferase</keyword>
<dbReference type="Proteomes" id="UP000326924">
    <property type="component" value="Unassembled WGS sequence"/>
</dbReference>
<dbReference type="SUPFAM" id="SSF47005">
    <property type="entry name" value="Peripheral subunit-binding domain of 2-oxo acid dehydrogenase complex"/>
    <property type="match status" value="1"/>
</dbReference>
<evidence type="ECO:0000256" key="8">
    <source>
        <dbReference type="ARBA" id="ARBA00023315"/>
    </source>
</evidence>
<dbReference type="InParanoid" id="A0A5J5EEF3"/>
<dbReference type="SUPFAM" id="SSF52777">
    <property type="entry name" value="CoA-dependent acyltransferases"/>
    <property type="match status" value="1"/>
</dbReference>
<evidence type="ECO:0000256" key="6">
    <source>
        <dbReference type="ARBA" id="ARBA00022946"/>
    </source>
</evidence>
<evidence type="ECO:0000256" key="11">
    <source>
        <dbReference type="SAM" id="MobiDB-lite"/>
    </source>
</evidence>
<evidence type="ECO:0000259" key="13">
    <source>
        <dbReference type="PROSITE" id="PS51826"/>
    </source>
</evidence>
<evidence type="ECO:0000313" key="15">
    <source>
        <dbReference type="Proteomes" id="UP000326924"/>
    </source>
</evidence>
<evidence type="ECO:0000256" key="10">
    <source>
        <dbReference type="RuleBase" id="RU003423"/>
    </source>
</evidence>
<dbReference type="InterPro" id="IPR011053">
    <property type="entry name" value="Single_hybrid_motif"/>
</dbReference>
<dbReference type="GO" id="GO:0005829">
    <property type="term" value="C:cytosol"/>
    <property type="evidence" value="ECO:0007669"/>
    <property type="project" value="UniProtKB-ARBA"/>
</dbReference>
<name>A0A5J5EEF3_9PEZI</name>
<feature type="domain" description="Peripheral subunit-binding (PSBD)" evidence="13">
    <location>
        <begin position="162"/>
        <end position="199"/>
    </location>
</feature>
<dbReference type="EC" id="2.3.1.-" evidence="10"/>
<dbReference type="FunFam" id="4.10.320.10:FF:000002">
    <property type="entry name" value="Dihydrolipoamide acetyltransferase component of pyruvate dehydrogenase complex"/>
    <property type="match status" value="1"/>
</dbReference>
<dbReference type="PROSITE" id="PS50968">
    <property type="entry name" value="BIOTINYL_LIPOYL"/>
    <property type="match status" value="1"/>
</dbReference>
<keyword evidence="5 10" id="KW-0450">Lipoyl</keyword>
<dbReference type="GO" id="GO:0016407">
    <property type="term" value="F:acetyltransferase activity"/>
    <property type="evidence" value="ECO:0007669"/>
    <property type="project" value="TreeGrafter"/>
</dbReference>
<keyword evidence="7" id="KW-0496">Mitochondrion</keyword>
<proteinExistence type="inferred from homology"/>
<dbReference type="Gene3D" id="3.30.559.10">
    <property type="entry name" value="Chloramphenicol acetyltransferase-like domain"/>
    <property type="match status" value="1"/>
</dbReference>
<dbReference type="PANTHER" id="PTHR43178">
    <property type="entry name" value="DIHYDROLIPOAMIDE ACETYLTRANSFERASE COMPONENT OF PYRUVATE DEHYDROGENASE COMPLEX"/>
    <property type="match status" value="1"/>
</dbReference>
<evidence type="ECO:0000313" key="14">
    <source>
        <dbReference type="EMBL" id="KAA8893346.1"/>
    </source>
</evidence>
<evidence type="ECO:0000256" key="5">
    <source>
        <dbReference type="ARBA" id="ARBA00022823"/>
    </source>
</evidence>
<feature type="compositionally biased region" description="Polar residues" evidence="11">
    <location>
        <begin position="137"/>
        <end position="158"/>
    </location>
</feature>
<dbReference type="GO" id="GO:0031405">
    <property type="term" value="F:lipoic acid binding"/>
    <property type="evidence" value="ECO:0007669"/>
    <property type="project" value="TreeGrafter"/>
</dbReference>
<comment type="caution">
    <text evidence="14">The sequence shown here is derived from an EMBL/GenBank/DDBJ whole genome shotgun (WGS) entry which is preliminary data.</text>
</comment>
<organism evidence="14 15">
    <name type="scientific">Sphaerosporella brunnea</name>
    <dbReference type="NCBI Taxonomy" id="1250544"/>
    <lineage>
        <taxon>Eukaryota</taxon>
        <taxon>Fungi</taxon>
        <taxon>Dikarya</taxon>
        <taxon>Ascomycota</taxon>
        <taxon>Pezizomycotina</taxon>
        <taxon>Pezizomycetes</taxon>
        <taxon>Pezizales</taxon>
        <taxon>Pyronemataceae</taxon>
        <taxon>Sphaerosporella</taxon>
    </lineage>
</organism>
<dbReference type="CDD" id="cd06849">
    <property type="entry name" value="lipoyl_domain"/>
    <property type="match status" value="1"/>
</dbReference>
<dbReference type="Pfam" id="PF00364">
    <property type="entry name" value="Biotin_lipoyl"/>
    <property type="match status" value="1"/>
</dbReference>
<evidence type="ECO:0000256" key="1">
    <source>
        <dbReference type="ARBA" id="ARBA00001938"/>
    </source>
</evidence>
<gene>
    <name evidence="14" type="ORF">FN846DRAFT_979483</name>
</gene>
<dbReference type="GO" id="GO:0045333">
    <property type="term" value="P:cellular respiration"/>
    <property type="evidence" value="ECO:0007669"/>
    <property type="project" value="UniProtKB-ARBA"/>
</dbReference>
<dbReference type="InterPro" id="IPR001078">
    <property type="entry name" value="2-oxoacid_DH_actylTfrase"/>
</dbReference>
<comment type="similarity">
    <text evidence="3 10">Belongs to the 2-oxoacid dehydrogenase family.</text>
</comment>
<keyword evidence="8 10" id="KW-0012">Acyltransferase</keyword>
<feature type="region of interest" description="Disordered" evidence="11">
    <location>
        <begin position="135"/>
        <end position="159"/>
    </location>
</feature>
<sequence length="476" mass="51758">MRGFKALSFVRHSRASSRQSPQLLHPWSRLVFRSFRSSTASSVVKPFLLADIGEGIRECEVIQWFVEPEARVEQFDKLCEVQSDKASVEITSRYDGVIKKLHYQAGEMAIVGKPLVDIDMGPELVEPPSDLAISEPSLVSTSSPRSAKPQLSSAQLQRNGALATPAVRRISRELGVNIADVAGTGKDGRVLKEDIIRFVENGDAAKSIPTAPPSSLQPARAAATASAAAITQIASREEIIPLTPIQAQMFKVMTQSLSIPHFLYSDEVILDPLMRIKDNLNRTLTQKTSTSFVTSRITYMPFFIKAMSVALEEYPLLNCRLDLSQPKPQLVNRPQHNIGVAMDTPAGLIVPNIKNVQSLNILEVAAELQRLQTAGAAGKLSPVDLSGGTITVSNIGNIGGTVTAPVIIPSEVAIVGIGRARKVPRFGEQGEIVPQTIVNFSWSADHRVVDGATMARMAALLRDLIQEPERLLARLR</sequence>
<evidence type="ECO:0000256" key="9">
    <source>
        <dbReference type="ARBA" id="ARBA00051775"/>
    </source>
</evidence>
<evidence type="ECO:0000256" key="4">
    <source>
        <dbReference type="ARBA" id="ARBA00022679"/>
    </source>
</evidence>
<dbReference type="SUPFAM" id="SSF51230">
    <property type="entry name" value="Single hybrid motif"/>
    <property type="match status" value="1"/>
</dbReference>
<dbReference type="InterPro" id="IPR000089">
    <property type="entry name" value="Biotin_lipoyl"/>
</dbReference>
<evidence type="ECO:0000256" key="3">
    <source>
        <dbReference type="ARBA" id="ARBA00007317"/>
    </source>
</evidence>
<dbReference type="Gene3D" id="4.10.320.10">
    <property type="entry name" value="E3-binding domain"/>
    <property type="match status" value="1"/>
</dbReference>
<dbReference type="InterPro" id="IPR004167">
    <property type="entry name" value="PSBD"/>
</dbReference>
<dbReference type="PROSITE" id="PS51826">
    <property type="entry name" value="PSBD"/>
    <property type="match status" value="1"/>
</dbReference>
<evidence type="ECO:0000256" key="2">
    <source>
        <dbReference type="ARBA" id="ARBA00004305"/>
    </source>
</evidence>
<evidence type="ECO:0000259" key="12">
    <source>
        <dbReference type="PROSITE" id="PS50968"/>
    </source>
</evidence>
<reference evidence="14 15" key="1">
    <citation type="submission" date="2019-09" db="EMBL/GenBank/DDBJ databases">
        <title>Draft genome of the ectomycorrhizal ascomycete Sphaerosporella brunnea.</title>
        <authorList>
            <consortium name="DOE Joint Genome Institute"/>
            <person name="Benucci G.M."/>
            <person name="Marozzi G."/>
            <person name="Antonielli L."/>
            <person name="Sanchez S."/>
            <person name="Marco P."/>
            <person name="Wang X."/>
            <person name="Falini L.B."/>
            <person name="Barry K."/>
            <person name="Haridas S."/>
            <person name="Lipzen A."/>
            <person name="Labutti K."/>
            <person name="Grigoriev I.V."/>
            <person name="Murat C."/>
            <person name="Martin F."/>
            <person name="Albertini E."/>
            <person name="Donnini D."/>
            <person name="Bonito G."/>
        </authorList>
    </citation>
    <scope>NUCLEOTIDE SEQUENCE [LARGE SCALE GENOMIC DNA]</scope>
    <source>
        <strain evidence="14 15">Sb_GMNB300</strain>
    </source>
</reference>
<dbReference type="EMBL" id="VXIS01000459">
    <property type="protein sequence ID" value="KAA8893346.1"/>
    <property type="molecule type" value="Genomic_DNA"/>
</dbReference>
<dbReference type="Pfam" id="PF00198">
    <property type="entry name" value="2-oxoacid_dh"/>
    <property type="match status" value="1"/>
</dbReference>
<dbReference type="Pfam" id="PF02817">
    <property type="entry name" value="E3_binding"/>
    <property type="match status" value="1"/>
</dbReference>
<comment type="subcellular location">
    <subcellularLocation>
        <location evidence="2">Mitochondrion matrix</location>
    </subcellularLocation>
</comment>
<keyword evidence="6" id="KW-0809">Transit peptide</keyword>
<dbReference type="GO" id="GO:0043754">
    <property type="term" value="F:dihydrolipoamide branched chain acyltransferase activity"/>
    <property type="evidence" value="ECO:0007669"/>
    <property type="project" value="UniProtKB-EC"/>
</dbReference>
<feature type="domain" description="Lipoyl-binding" evidence="12">
    <location>
        <begin position="44"/>
        <end position="119"/>
    </location>
</feature>
<dbReference type="InterPro" id="IPR050743">
    <property type="entry name" value="2-oxoacid_DH_E2_comp"/>
</dbReference>
<dbReference type="FunFam" id="3.30.559.10:FF:000007">
    <property type="entry name" value="Dihydrolipoamide acetyltransferase component of pyruvate dehydrogenase complex"/>
    <property type="match status" value="1"/>
</dbReference>
<evidence type="ECO:0000256" key="7">
    <source>
        <dbReference type="ARBA" id="ARBA00023128"/>
    </source>
</evidence>
<dbReference type="InterPro" id="IPR023213">
    <property type="entry name" value="CAT-like_dom_sf"/>
</dbReference>
<protein>
    <recommendedName>
        <fullName evidence="10">Dihydrolipoamide acetyltransferase component of pyruvate dehydrogenase complex</fullName>
        <ecNumber evidence="10">2.3.1.-</ecNumber>
    </recommendedName>
</protein>